<dbReference type="InterPro" id="IPR032030">
    <property type="entry name" value="YscD_cytoplasmic_dom"/>
</dbReference>
<dbReference type="Proteomes" id="UP000676565">
    <property type="component" value="Unassembled WGS sequence"/>
</dbReference>
<dbReference type="EMBL" id="JAGKQQ010000001">
    <property type="protein sequence ID" value="MBP3959325.1"/>
    <property type="molecule type" value="Genomic_DNA"/>
</dbReference>
<evidence type="ECO:0000256" key="1">
    <source>
        <dbReference type="SAM" id="Coils"/>
    </source>
</evidence>
<dbReference type="Pfam" id="PF00498">
    <property type="entry name" value="FHA"/>
    <property type="match status" value="1"/>
</dbReference>
<feature type="compositionally biased region" description="Polar residues" evidence="2">
    <location>
        <begin position="251"/>
        <end position="260"/>
    </location>
</feature>
<reference evidence="4 5" key="1">
    <citation type="submission" date="2021-04" db="EMBL/GenBank/DDBJ databases">
        <authorList>
            <person name="Ivanova A."/>
        </authorList>
    </citation>
    <scope>NUCLEOTIDE SEQUENCE [LARGE SCALE GENOMIC DNA]</scope>
    <source>
        <strain evidence="4 5">G18</strain>
    </source>
</reference>
<keyword evidence="1" id="KW-0175">Coiled coil</keyword>
<keyword evidence="5" id="KW-1185">Reference proteome</keyword>
<evidence type="ECO:0000259" key="3">
    <source>
        <dbReference type="PROSITE" id="PS50006"/>
    </source>
</evidence>
<evidence type="ECO:0000313" key="5">
    <source>
        <dbReference type="Proteomes" id="UP000676565"/>
    </source>
</evidence>
<gene>
    <name evidence="4" type="ORF">J8F10_29115</name>
</gene>
<organism evidence="4 5">
    <name type="scientific">Gemmata palustris</name>
    <dbReference type="NCBI Taxonomy" id="2822762"/>
    <lineage>
        <taxon>Bacteria</taxon>
        <taxon>Pseudomonadati</taxon>
        <taxon>Planctomycetota</taxon>
        <taxon>Planctomycetia</taxon>
        <taxon>Gemmatales</taxon>
        <taxon>Gemmataceae</taxon>
        <taxon>Gemmata</taxon>
    </lineage>
</organism>
<proteinExistence type="predicted"/>
<dbReference type="PROSITE" id="PS50006">
    <property type="entry name" value="FHA_DOMAIN"/>
    <property type="match status" value="2"/>
</dbReference>
<evidence type="ECO:0000313" key="4">
    <source>
        <dbReference type="EMBL" id="MBP3959325.1"/>
    </source>
</evidence>
<dbReference type="Pfam" id="PF16697">
    <property type="entry name" value="Yop-YscD_cpl"/>
    <property type="match status" value="1"/>
</dbReference>
<dbReference type="InterPro" id="IPR050923">
    <property type="entry name" value="Cell_Proc_Reg/RNA_Proc"/>
</dbReference>
<feature type="domain" description="FHA" evidence="3">
    <location>
        <begin position="161"/>
        <end position="209"/>
    </location>
</feature>
<feature type="region of interest" description="Disordered" evidence="2">
    <location>
        <begin position="428"/>
        <end position="495"/>
    </location>
</feature>
<evidence type="ECO:0000256" key="2">
    <source>
        <dbReference type="SAM" id="MobiDB-lite"/>
    </source>
</evidence>
<feature type="region of interest" description="Disordered" evidence="2">
    <location>
        <begin position="307"/>
        <end position="328"/>
    </location>
</feature>
<dbReference type="InterPro" id="IPR000253">
    <property type="entry name" value="FHA_dom"/>
</dbReference>
<protein>
    <submittedName>
        <fullName evidence="4">FHA domain-containing protein</fullName>
    </submittedName>
</protein>
<accession>A0ABS5C0B7</accession>
<dbReference type="Gene3D" id="2.60.200.20">
    <property type="match status" value="2"/>
</dbReference>
<sequence>MNDPLIARFADACGATAPLDLRVDLAGGGLLAEGSVDQPFTLVGRDDSCDVTLSDPDINPRHAWLQVLGGRVFAIDLGSRTGLLWPGGTRGSDWLDAGVPAKVGPFLLRLRAPAAERPSTFPPNYNPLVADTGAKARPAVSLEFRNGKRAKDRWAVNRLVTLVGRSPECKIHLTADDISLYHCGLVSTRDGLWVVDLSGRGVVVNGERMRVAPLTNGAELWVGRFLIGCQYQAPPGEGHGSGAAPGDHGVMNSSSTSKNPQVFPPTSLPAPKPPQGAEDEVELGATPESADDLPNSHIMADAFRQPAGANVSGPASNSITVSGSGPTPGALAPPTPHDAPLAGLFGALGFEPPDDGPLAPVLRQMADLHARTFGEFEQWLRLVARLFGHVKREHAPVVQHELNRIEGLTAEITALQLEVSRHELERVAADRAKQPAPSLDSAVPAPTAPDDGAQRPELWVPPSARTPIPDPPRPRAPDPAPAPPPNLDRLRALQQERANRWQAVIALFTRG</sequence>
<dbReference type="PANTHER" id="PTHR23308">
    <property type="entry name" value="NUCLEAR INHIBITOR OF PROTEIN PHOSPHATASE-1"/>
    <property type="match status" value="1"/>
</dbReference>
<feature type="region of interest" description="Disordered" evidence="2">
    <location>
        <begin position="237"/>
        <end position="290"/>
    </location>
</feature>
<feature type="coiled-coil region" evidence="1">
    <location>
        <begin position="398"/>
        <end position="425"/>
    </location>
</feature>
<dbReference type="SMART" id="SM00240">
    <property type="entry name" value="FHA"/>
    <property type="match status" value="2"/>
</dbReference>
<name>A0ABS5C0B7_9BACT</name>
<feature type="compositionally biased region" description="Pro residues" evidence="2">
    <location>
        <begin position="262"/>
        <end position="274"/>
    </location>
</feature>
<dbReference type="RefSeq" id="WP_210659958.1">
    <property type="nucleotide sequence ID" value="NZ_JAGKQQ010000001.1"/>
</dbReference>
<feature type="domain" description="FHA" evidence="3">
    <location>
        <begin position="41"/>
        <end position="82"/>
    </location>
</feature>
<feature type="compositionally biased region" description="Pro residues" evidence="2">
    <location>
        <begin position="477"/>
        <end position="486"/>
    </location>
</feature>
<dbReference type="CDD" id="cd00060">
    <property type="entry name" value="FHA"/>
    <property type="match status" value="2"/>
</dbReference>
<dbReference type="InterPro" id="IPR008984">
    <property type="entry name" value="SMAD_FHA_dom_sf"/>
</dbReference>
<comment type="caution">
    <text evidence="4">The sequence shown here is derived from an EMBL/GenBank/DDBJ whole genome shotgun (WGS) entry which is preliminary data.</text>
</comment>
<dbReference type="SUPFAM" id="SSF49879">
    <property type="entry name" value="SMAD/FHA domain"/>
    <property type="match status" value="2"/>
</dbReference>